<comment type="caution">
    <text evidence="1">The sequence shown here is derived from an EMBL/GenBank/DDBJ whole genome shotgun (WGS) entry which is preliminary data.</text>
</comment>
<keyword evidence="2" id="KW-1185">Reference proteome</keyword>
<evidence type="ECO:0000313" key="2">
    <source>
        <dbReference type="Proteomes" id="UP001205603"/>
    </source>
</evidence>
<proteinExistence type="predicted"/>
<reference evidence="1 2" key="1">
    <citation type="submission" date="2022-07" db="EMBL/GenBank/DDBJ databases">
        <title>Fecal culturing of patients with breast cancer.</title>
        <authorList>
            <person name="Teng N.M.Y."/>
            <person name="Kiu R."/>
            <person name="Evans R."/>
            <person name="Baker D.J."/>
            <person name="Zenner C."/>
            <person name="Robinson S.D."/>
            <person name="Hall L.J."/>
        </authorList>
    </citation>
    <scope>NUCLEOTIDE SEQUENCE [LARGE SCALE GENOMIC DNA]</scope>
    <source>
        <strain evidence="1 2">LH1063</strain>
    </source>
</reference>
<protein>
    <submittedName>
        <fullName evidence="1">DUF4919 domain-containing protein</fullName>
    </submittedName>
</protein>
<dbReference type="Pfam" id="PF16266">
    <property type="entry name" value="DUF4919"/>
    <property type="match status" value="1"/>
</dbReference>
<sequence>MKHLYLLVILFIVSFGIKAQTTTKPEPPDMKRIETEIRDYNSEFYYPRLMKRYLKNDTTLTLNEFRHLYYGYSFQEGYNPYRISPHTQALANDMYSHKEHSISDCDSIAKYAILALDDFPFDLRQMNFLIYALNHKNMESLAAVWKYKLRNTINAILSTGDGNSPETAWWVIYPTHEYDIVNHLGYTGSDYNFVEPTYDYLELEKNPLKTKGFYFNVSRILEEYNRKYKE</sequence>
<dbReference type="InterPro" id="IPR032578">
    <property type="entry name" value="DUF4919"/>
</dbReference>
<organism evidence="1 2">
    <name type="scientific">Coprobacter tertius</name>
    <dbReference type="NCBI Taxonomy" id="2944915"/>
    <lineage>
        <taxon>Bacteria</taxon>
        <taxon>Pseudomonadati</taxon>
        <taxon>Bacteroidota</taxon>
        <taxon>Bacteroidia</taxon>
        <taxon>Bacteroidales</taxon>
        <taxon>Barnesiellaceae</taxon>
        <taxon>Coprobacter</taxon>
    </lineage>
</organism>
<gene>
    <name evidence="1" type="ORF">NMU02_12810</name>
</gene>
<dbReference type="EMBL" id="JANDHW010000018">
    <property type="protein sequence ID" value="MCP9612972.1"/>
    <property type="molecule type" value="Genomic_DNA"/>
</dbReference>
<evidence type="ECO:0000313" key="1">
    <source>
        <dbReference type="EMBL" id="MCP9612972.1"/>
    </source>
</evidence>
<name>A0ABT1MK21_9BACT</name>
<dbReference type="Proteomes" id="UP001205603">
    <property type="component" value="Unassembled WGS sequence"/>
</dbReference>
<dbReference type="RefSeq" id="WP_255028358.1">
    <property type="nucleotide sequence ID" value="NZ_JANDHW010000018.1"/>
</dbReference>
<accession>A0ABT1MK21</accession>